<dbReference type="AlphaFoldDB" id="A0A0J6FUV2"/>
<dbReference type="Pfam" id="PF14493">
    <property type="entry name" value="HTH_40"/>
    <property type="match status" value="1"/>
</dbReference>
<dbReference type="PATRIC" id="fig|157733.3.peg.2609"/>
<dbReference type="PIRSF" id="PIRSF021350">
    <property type="entry name" value="UCP021350"/>
    <property type="match status" value="1"/>
</dbReference>
<gene>
    <name evidence="2" type="ORF">AB986_01980</name>
</gene>
<dbReference type="OrthoDB" id="2354672at2"/>
<proteinExistence type="predicted"/>
<dbReference type="EMBL" id="LELK01000001">
    <property type="protein sequence ID" value="KMM38117.1"/>
    <property type="molecule type" value="Genomic_DNA"/>
</dbReference>
<accession>A0A0J6FUV2</accession>
<reference evidence="2" key="1">
    <citation type="submission" date="2015-06" db="EMBL/GenBank/DDBJ databases">
        <authorList>
            <person name="Liu B."/>
            <person name="Wang J."/>
            <person name="Zhu Y."/>
            <person name="Liu G."/>
            <person name="Chen Q."/>
            <person name="Zheng C."/>
            <person name="Che J."/>
            <person name="Ge C."/>
            <person name="Shi H."/>
            <person name="Pan Z."/>
            <person name="Liu X."/>
        </authorList>
    </citation>
    <scope>NUCLEOTIDE SEQUENCE [LARGE SCALE GENOMIC DNA]</scope>
    <source>
        <strain evidence="2">DSM 16346</strain>
    </source>
</reference>
<evidence type="ECO:0000313" key="3">
    <source>
        <dbReference type="Proteomes" id="UP000035996"/>
    </source>
</evidence>
<sequence length="349" mass="40411">MEYLNGVVLFVLNRYKGERSISAVYHLLRGKKSSQTIQDARLFDVSFLFGMLKHLNRNQLQDVTVNLVNEGSLFQTDQDRYVITQDGNSALQTFVSTHPFPMHLNGWKYHHLADQFWQRLSLYVQSLSYSVHNNMNFYPVMKDELIQGWVRNHFPTRSEDRVKIAAELYQEVTHVLEKQPNYLATFFVHRLSGVGRTGLTLQQTATEFRITLEEATIKFYGVIHACLTFIQTSSDYPLLASLAADEHAEMPLTSSTRQTYELLMKGLTMDQIVNKRQLKKSTIEDHLVEIAINVPDFSIDPFVTRQAQQSIKTASQETKSQRLKTVKEHLNHKYPYFEIRLTLCKEGVQ</sequence>
<keyword evidence="3" id="KW-1185">Reference proteome</keyword>
<protein>
    <recommendedName>
        <fullName evidence="1">Helicase Helix-turn-helix domain-containing protein</fullName>
    </recommendedName>
</protein>
<dbReference type="Proteomes" id="UP000035996">
    <property type="component" value="Unassembled WGS sequence"/>
</dbReference>
<dbReference type="STRING" id="157733.AB986_01980"/>
<organism evidence="2 3">
    <name type="scientific">Guptibacillus hwajinpoensis</name>
    <dbReference type="NCBI Taxonomy" id="208199"/>
    <lineage>
        <taxon>Bacteria</taxon>
        <taxon>Bacillati</taxon>
        <taxon>Bacillota</taxon>
        <taxon>Bacilli</taxon>
        <taxon>Bacillales</taxon>
        <taxon>Guptibacillaceae</taxon>
        <taxon>Guptibacillus</taxon>
    </lineage>
</organism>
<dbReference type="RefSeq" id="WP_048309200.1">
    <property type="nucleotide sequence ID" value="NZ_CP119526.1"/>
</dbReference>
<feature type="domain" description="Helicase Helix-turn-helix" evidence="1">
    <location>
        <begin position="255"/>
        <end position="343"/>
    </location>
</feature>
<evidence type="ECO:0000259" key="1">
    <source>
        <dbReference type="Pfam" id="PF14493"/>
    </source>
</evidence>
<dbReference type="InterPro" id="IPR029491">
    <property type="entry name" value="Helicase_HTH"/>
</dbReference>
<dbReference type="InterPro" id="IPR008308">
    <property type="entry name" value="YpbB-like"/>
</dbReference>
<evidence type="ECO:0000313" key="2">
    <source>
        <dbReference type="EMBL" id="KMM38117.1"/>
    </source>
</evidence>
<name>A0A0J6FUV2_9BACL</name>
<comment type="caution">
    <text evidence="2">The sequence shown here is derived from an EMBL/GenBank/DDBJ whole genome shotgun (WGS) entry which is preliminary data.</text>
</comment>